<evidence type="ECO:0000313" key="1">
    <source>
        <dbReference type="EMBL" id="BAY83159.1"/>
    </source>
</evidence>
<accession>A0A1Z4LPK7</accession>
<proteinExistence type="predicted"/>
<organism evidence="1 2">
    <name type="scientific">Calothrix parasitica NIES-267</name>
    <dbReference type="NCBI Taxonomy" id="1973488"/>
    <lineage>
        <taxon>Bacteria</taxon>
        <taxon>Bacillati</taxon>
        <taxon>Cyanobacteriota</taxon>
        <taxon>Cyanophyceae</taxon>
        <taxon>Nostocales</taxon>
        <taxon>Calotrichaceae</taxon>
        <taxon>Calothrix</taxon>
    </lineage>
</organism>
<keyword evidence="2" id="KW-1185">Reference proteome</keyword>
<dbReference type="AlphaFoldDB" id="A0A1Z4LPK7"/>
<protein>
    <submittedName>
        <fullName evidence="1">Uncharacterized protein</fullName>
    </submittedName>
</protein>
<name>A0A1Z4LPK7_9CYAN</name>
<reference evidence="1 2" key="1">
    <citation type="submission" date="2017-06" db="EMBL/GenBank/DDBJ databases">
        <title>Genome sequencing of cyanobaciteial culture collection at National Institute for Environmental Studies (NIES).</title>
        <authorList>
            <person name="Hirose Y."/>
            <person name="Shimura Y."/>
            <person name="Fujisawa T."/>
            <person name="Nakamura Y."/>
            <person name="Kawachi M."/>
        </authorList>
    </citation>
    <scope>NUCLEOTIDE SEQUENCE [LARGE SCALE GENOMIC DNA]</scope>
    <source>
        <strain evidence="1 2">NIES-267</strain>
    </source>
</reference>
<dbReference type="EMBL" id="AP018227">
    <property type="protein sequence ID" value="BAY83159.1"/>
    <property type="molecule type" value="Genomic_DNA"/>
</dbReference>
<evidence type="ECO:0000313" key="2">
    <source>
        <dbReference type="Proteomes" id="UP000218418"/>
    </source>
</evidence>
<dbReference type="Proteomes" id="UP000218418">
    <property type="component" value="Chromosome"/>
</dbReference>
<gene>
    <name evidence="1" type="ORF">NIES267_26460</name>
</gene>
<sequence>MLFTSQVLQHGRYNIYVACKDINLSSEKFFVKNTTSHLDVNYE</sequence>